<proteinExistence type="predicted"/>
<reference evidence="1 2" key="3">
    <citation type="submission" date="2021-02" db="EMBL/GenBank/DDBJ databases">
        <authorList>
            <person name="Merkel A.Y."/>
        </authorList>
    </citation>
    <scope>NUCLEOTIDE SEQUENCE [LARGE SCALE GENOMIC DNA]</scope>
    <source>
        <strain evidence="1 2">T05b</strain>
    </source>
</reference>
<dbReference type="Pfam" id="PF22491">
    <property type="entry name" value="DUF6988"/>
    <property type="match status" value="1"/>
</dbReference>
<dbReference type="InterPro" id="IPR054257">
    <property type="entry name" value="DUF6988"/>
</dbReference>
<keyword evidence="2" id="KW-1185">Reference proteome</keyword>
<dbReference type="EMBL" id="JAFHKK010000003">
    <property type="protein sequence ID" value="MBN2963565.1"/>
    <property type="molecule type" value="Genomic_DNA"/>
</dbReference>
<organism evidence="1 2">
    <name type="scientific">Sulfurospirillum tamanense</name>
    <dbReference type="NCBI Taxonomy" id="2813362"/>
    <lineage>
        <taxon>Bacteria</taxon>
        <taxon>Pseudomonadati</taxon>
        <taxon>Campylobacterota</taxon>
        <taxon>Epsilonproteobacteria</taxon>
        <taxon>Campylobacterales</taxon>
        <taxon>Sulfurospirillaceae</taxon>
        <taxon>Sulfurospirillum</taxon>
    </lineage>
</organism>
<reference evidence="1 2" key="1">
    <citation type="submission" date="2021-02" db="EMBL/GenBank/DDBJ databases">
        <title>Sulfurospirillum tamanensis sp. nov.</title>
        <authorList>
            <person name="Frolova A."/>
            <person name="Merkel A."/>
            <person name="Slobodkin A."/>
        </authorList>
    </citation>
    <scope>NUCLEOTIDE SEQUENCE [LARGE SCALE GENOMIC DNA]</scope>
    <source>
        <strain evidence="1 2">T05b</strain>
    </source>
</reference>
<name>A0ABS2WPK2_9BACT</name>
<accession>A0ABS2WPK2</accession>
<dbReference type="RefSeq" id="WP_205458008.1">
    <property type="nucleotide sequence ID" value="NZ_JAFHKK010000003.1"/>
</dbReference>
<protein>
    <submittedName>
        <fullName evidence="1">Uncharacterized protein</fullName>
    </submittedName>
</protein>
<sequence length="196" mass="21776">MTLDEALQKAKDTKQSVLASLGGITSSSTIKDLIVVSYLALVKQHHASVILLIENNLHSSAVALSRPLLEACYRCLWVQLVADNDECEKIKTPDYDWKQTWKLAKEVDGALCGGVFHSICQRNIGVLNDFTHGGLEQISRQINYSTYIVEPTFSDEELIVLLVSSNAQLAMTLLAFALNINDKKLIEFAQKPLLEE</sequence>
<comment type="caution">
    <text evidence="1">The sequence shown here is derived from an EMBL/GenBank/DDBJ whole genome shotgun (WGS) entry which is preliminary data.</text>
</comment>
<evidence type="ECO:0000313" key="2">
    <source>
        <dbReference type="Proteomes" id="UP000703590"/>
    </source>
</evidence>
<dbReference type="Proteomes" id="UP000703590">
    <property type="component" value="Unassembled WGS sequence"/>
</dbReference>
<gene>
    <name evidence="1" type="ORF">JWV37_02135</name>
</gene>
<reference evidence="2" key="2">
    <citation type="submission" date="2021-02" db="EMBL/GenBank/DDBJ databases">
        <title>Sulfurospirillum tamanensis sp. nov.</title>
        <authorList>
            <person name="Merkel A.Y."/>
        </authorList>
    </citation>
    <scope>NUCLEOTIDE SEQUENCE [LARGE SCALE GENOMIC DNA]</scope>
    <source>
        <strain evidence="2">T05b</strain>
    </source>
</reference>
<evidence type="ECO:0000313" key="1">
    <source>
        <dbReference type="EMBL" id="MBN2963565.1"/>
    </source>
</evidence>